<dbReference type="Pfam" id="PF00730">
    <property type="entry name" value="HhH-GPD"/>
    <property type="match status" value="1"/>
</dbReference>
<keyword evidence="2" id="KW-0227">DNA damage</keyword>
<dbReference type="AlphaFoldDB" id="I4EM10"/>
<gene>
    <name evidence="8" type="ORF">NITHO_5510003</name>
</gene>
<evidence type="ECO:0000313" key="9">
    <source>
        <dbReference type="Proteomes" id="UP000004221"/>
    </source>
</evidence>
<organism evidence="8 9">
    <name type="scientific">Nitrolancea hollandica Lb</name>
    <dbReference type="NCBI Taxonomy" id="1129897"/>
    <lineage>
        <taxon>Bacteria</taxon>
        <taxon>Pseudomonadati</taxon>
        <taxon>Thermomicrobiota</taxon>
        <taxon>Thermomicrobia</taxon>
        <taxon>Sphaerobacterales</taxon>
        <taxon>Sphaerobacterineae</taxon>
        <taxon>Sphaerobacteraceae</taxon>
        <taxon>Nitrolancea</taxon>
    </lineage>
</organism>
<protein>
    <submittedName>
        <fullName evidence="8">Base excision DNA repair protein, HhH-GPD family</fullName>
    </submittedName>
</protein>
<evidence type="ECO:0000256" key="5">
    <source>
        <dbReference type="ARBA" id="ARBA00023239"/>
    </source>
</evidence>
<keyword evidence="3" id="KW-0378">Hydrolase</keyword>
<dbReference type="Gene3D" id="1.10.340.30">
    <property type="entry name" value="Hypothetical protein, domain 2"/>
    <property type="match status" value="1"/>
</dbReference>
<keyword evidence="5" id="KW-0456">Lyase</keyword>
<dbReference type="InterPro" id="IPR003265">
    <property type="entry name" value="HhH-GPD_domain"/>
</dbReference>
<dbReference type="GO" id="GO:0003906">
    <property type="term" value="F:DNA-(apurinic or apyrimidinic site) endonuclease activity"/>
    <property type="evidence" value="ECO:0007669"/>
    <property type="project" value="TreeGrafter"/>
</dbReference>
<dbReference type="EMBL" id="CAGS01000503">
    <property type="protein sequence ID" value="CCF85723.1"/>
    <property type="molecule type" value="Genomic_DNA"/>
</dbReference>
<dbReference type="InterPro" id="IPR011257">
    <property type="entry name" value="DNA_glycosylase"/>
</dbReference>
<name>I4EM10_9BACT</name>
<dbReference type="GO" id="GO:0016829">
    <property type="term" value="F:lyase activity"/>
    <property type="evidence" value="ECO:0007669"/>
    <property type="project" value="UniProtKB-KW"/>
</dbReference>
<evidence type="ECO:0000256" key="3">
    <source>
        <dbReference type="ARBA" id="ARBA00022801"/>
    </source>
</evidence>
<accession>I4EM10</accession>
<reference evidence="8 9" key="1">
    <citation type="journal article" date="2012" name="ISME J.">
        <title>Nitrification expanded: discovery, physiology and genomics of a nitrite-oxidizing bacterium from the phylum Chloroflexi.</title>
        <authorList>
            <person name="Sorokin D.Y."/>
            <person name="Lucker S."/>
            <person name="Vejmelkova D."/>
            <person name="Kostrikina N.A."/>
            <person name="Kleerebezem R."/>
            <person name="Rijpstra W.I."/>
            <person name="Damste J.S."/>
            <person name="Le Paslier D."/>
            <person name="Muyzer G."/>
            <person name="Wagner M."/>
            <person name="van Loosdrecht M.C."/>
            <person name="Daims H."/>
        </authorList>
    </citation>
    <scope>NUCLEOTIDE SEQUENCE [LARGE SCALE GENOMIC DNA]</scope>
    <source>
        <strain evidence="9">none</strain>
    </source>
</reference>
<keyword evidence="6" id="KW-0326">Glycosidase</keyword>
<evidence type="ECO:0000256" key="6">
    <source>
        <dbReference type="ARBA" id="ARBA00023295"/>
    </source>
</evidence>
<evidence type="ECO:0000313" key="8">
    <source>
        <dbReference type="EMBL" id="CCF85723.1"/>
    </source>
</evidence>
<dbReference type="FunFam" id="1.10.340.30:FF:000001">
    <property type="entry name" value="Endonuclease III"/>
    <property type="match status" value="1"/>
</dbReference>
<dbReference type="InterPro" id="IPR023170">
    <property type="entry name" value="HhH_base_excis_C"/>
</dbReference>
<dbReference type="GO" id="GO:0000703">
    <property type="term" value="F:oxidized pyrimidine nucleobase lesion DNA N-glycosylase activity"/>
    <property type="evidence" value="ECO:0007669"/>
    <property type="project" value="TreeGrafter"/>
</dbReference>
<sequence length="222" mass="24963">MGAGCRMNGNHPFDIERALSLIQEAVRGYPKPAAYALADEGFDSRFEQLVACIISIRTRDELSEPAARALFQLAKTPEALCRMTPEAINRPIAHTAYHKTKSHWIHETSCQIAHQYRGAVPCNEKDLLAFKGVGLKCASVVLALACGQPAIIVETHVQRLVNAWGYVHTKTPRETVKALEAKLPQKYWTEFNRWLEPFDKYACSPKHRDSLRPEVRALCPAR</sequence>
<proteinExistence type="inferred from homology"/>
<keyword evidence="9" id="KW-1185">Reference proteome</keyword>
<comment type="similarity">
    <text evidence="1">Belongs to the Nth/MutY family.</text>
</comment>
<evidence type="ECO:0000256" key="2">
    <source>
        <dbReference type="ARBA" id="ARBA00022763"/>
    </source>
</evidence>
<dbReference type="SMART" id="SM00478">
    <property type="entry name" value="ENDO3c"/>
    <property type="match status" value="1"/>
</dbReference>
<dbReference type="PANTHER" id="PTHR43286">
    <property type="entry name" value="ENDONUCLEASE III-LIKE PROTEIN 1"/>
    <property type="match status" value="1"/>
</dbReference>
<evidence type="ECO:0000259" key="7">
    <source>
        <dbReference type="SMART" id="SM00478"/>
    </source>
</evidence>
<dbReference type="GO" id="GO:0006285">
    <property type="term" value="P:base-excision repair, AP site formation"/>
    <property type="evidence" value="ECO:0007669"/>
    <property type="project" value="TreeGrafter"/>
</dbReference>
<evidence type="ECO:0000256" key="4">
    <source>
        <dbReference type="ARBA" id="ARBA00023204"/>
    </source>
</evidence>
<dbReference type="CDD" id="cd00056">
    <property type="entry name" value="ENDO3c"/>
    <property type="match status" value="1"/>
</dbReference>
<keyword evidence="4" id="KW-0234">DNA repair</keyword>
<dbReference type="Proteomes" id="UP000004221">
    <property type="component" value="Unassembled WGS sequence"/>
</dbReference>
<dbReference type="PANTHER" id="PTHR43286:SF1">
    <property type="entry name" value="ENDONUCLEASE III-LIKE PROTEIN 1"/>
    <property type="match status" value="1"/>
</dbReference>
<comment type="caution">
    <text evidence="8">The sequence shown here is derived from an EMBL/GenBank/DDBJ whole genome shotgun (WGS) entry which is preliminary data.</text>
</comment>
<dbReference type="GO" id="GO:0006289">
    <property type="term" value="P:nucleotide-excision repair"/>
    <property type="evidence" value="ECO:0007669"/>
    <property type="project" value="TreeGrafter"/>
</dbReference>
<dbReference type="Gene3D" id="1.10.1670.10">
    <property type="entry name" value="Helix-hairpin-Helix base-excision DNA repair enzymes (C-terminal)"/>
    <property type="match status" value="1"/>
</dbReference>
<dbReference type="SUPFAM" id="SSF48150">
    <property type="entry name" value="DNA-glycosylase"/>
    <property type="match status" value="1"/>
</dbReference>
<evidence type="ECO:0000256" key="1">
    <source>
        <dbReference type="ARBA" id="ARBA00008343"/>
    </source>
</evidence>
<feature type="domain" description="HhH-GPD" evidence="7">
    <location>
        <begin position="54"/>
        <end position="201"/>
    </location>
</feature>